<keyword evidence="3" id="KW-1185">Reference proteome</keyword>
<proteinExistence type="predicted"/>
<dbReference type="Proteomes" id="UP000198282">
    <property type="component" value="Unassembled WGS sequence"/>
</dbReference>
<evidence type="ECO:0000313" key="3">
    <source>
        <dbReference type="Proteomes" id="UP000198282"/>
    </source>
</evidence>
<evidence type="ECO:0008006" key="4">
    <source>
        <dbReference type="Google" id="ProtNLM"/>
    </source>
</evidence>
<keyword evidence="1" id="KW-0472">Membrane</keyword>
<keyword evidence="1" id="KW-0812">Transmembrane</keyword>
<name>A0A239I6F2_9ACTN</name>
<keyword evidence="1" id="KW-1133">Transmembrane helix</keyword>
<feature type="transmembrane region" description="Helical" evidence="1">
    <location>
        <begin position="298"/>
        <end position="318"/>
    </location>
</feature>
<accession>A0A239I6F2</accession>
<evidence type="ECO:0000313" key="2">
    <source>
        <dbReference type="EMBL" id="SNS89061.1"/>
    </source>
</evidence>
<evidence type="ECO:0000256" key="1">
    <source>
        <dbReference type="SAM" id="Phobius"/>
    </source>
</evidence>
<organism evidence="2 3">
    <name type="scientific">Streptosporangium subroseum</name>
    <dbReference type="NCBI Taxonomy" id="106412"/>
    <lineage>
        <taxon>Bacteria</taxon>
        <taxon>Bacillati</taxon>
        <taxon>Actinomycetota</taxon>
        <taxon>Actinomycetes</taxon>
        <taxon>Streptosporangiales</taxon>
        <taxon>Streptosporangiaceae</taxon>
        <taxon>Streptosporangium</taxon>
    </lineage>
</organism>
<protein>
    <recommendedName>
        <fullName evidence="4">Peptidase</fullName>
    </recommendedName>
</protein>
<sequence>MLLLHAMVGASADADAGRDQTRPADKALIGVRLLEIPANRMDDPRSQAFVVDHVNPGTSFTRRFEVYSTSPKPQHVQLYASAAGIKGGRFIFAPARTPNELSSWITLNRSEANLPAHGSAPVQATIAVPAWAAKAERYAVIWAQVSSAGAGQKGNIALVNRVGIRTYLDVGPGGEPPSDFQIGQIVPRRTDDGQPMIVATVSNTGQRAIDLDGQLSLSDGPSALSGGPFQINRDTTLAPGDHGDITALLGRDLPDGPWKFHLTLHSGRISHTTTGTLTFPAKPGAWGLSASSDFPLRLTLALAGLVVLLAGVILLIGFRRFRMRRRTPATRHLHGDLA</sequence>
<reference evidence="2 3" key="1">
    <citation type="submission" date="2017-06" db="EMBL/GenBank/DDBJ databases">
        <authorList>
            <person name="Kim H.J."/>
            <person name="Triplett B.A."/>
        </authorList>
    </citation>
    <scope>NUCLEOTIDE SEQUENCE [LARGE SCALE GENOMIC DNA]</scope>
    <source>
        <strain evidence="2 3">CGMCC 4.2132</strain>
    </source>
</reference>
<dbReference type="OrthoDB" id="3212949at2"/>
<dbReference type="AlphaFoldDB" id="A0A239I6F2"/>
<dbReference type="EMBL" id="FZOD01000018">
    <property type="protein sequence ID" value="SNS89061.1"/>
    <property type="molecule type" value="Genomic_DNA"/>
</dbReference>
<dbReference type="RefSeq" id="WP_143653284.1">
    <property type="nucleotide sequence ID" value="NZ_FZOD01000018.1"/>
</dbReference>
<gene>
    <name evidence="2" type="ORF">SAMN05216276_1018148</name>
</gene>